<dbReference type="AlphaFoldDB" id="M4C5R1"/>
<reference evidence="2" key="1">
    <citation type="journal article" date="2010" name="Science">
        <title>Signatures of adaptation to obligate biotrophy in the Hyaloperonospora arabidopsidis genome.</title>
        <authorList>
            <person name="Baxter L."/>
            <person name="Tripathy S."/>
            <person name="Ishaque N."/>
            <person name="Boot N."/>
            <person name="Cabral A."/>
            <person name="Kemen E."/>
            <person name="Thines M."/>
            <person name="Ah-Fong A."/>
            <person name="Anderson R."/>
            <person name="Badejoko W."/>
            <person name="Bittner-Eddy P."/>
            <person name="Boore J.L."/>
            <person name="Chibucos M.C."/>
            <person name="Coates M."/>
            <person name="Dehal P."/>
            <person name="Delehaunty K."/>
            <person name="Dong S."/>
            <person name="Downton P."/>
            <person name="Dumas B."/>
            <person name="Fabro G."/>
            <person name="Fronick C."/>
            <person name="Fuerstenberg S.I."/>
            <person name="Fulton L."/>
            <person name="Gaulin E."/>
            <person name="Govers F."/>
            <person name="Hughes L."/>
            <person name="Humphray S."/>
            <person name="Jiang R.H."/>
            <person name="Judelson H."/>
            <person name="Kamoun S."/>
            <person name="Kyung K."/>
            <person name="Meijer H."/>
            <person name="Minx P."/>
            <person name="Morris P."/>
            <person name="Nelson J."/>
            <person name="Phuntumart V."/>
            <person name="Qutob D."/>
            <person name="Rehmany A."/>
            <person name="Rougon-Cardoso A."/>
            <person name="Ryden P."/>
            <person name="Torto-Alalibo T."/>
            <person name="Studholme D."/>
            <person name="Wang Y."/>
            <person name="Win J."/>
            <person name="Wood J."/>
            <person name="Clifton S.W."/>
            <person name="Rogers J."/>
            <person name="Van den Ackerveken G."/>
            <person name="Jones J.D."/>
            <person name="McDowell J.M."/>
            <person name="Beynon J."/>
            <person name="Tyler B.M."/>
        </authorList>
    </citation>
    <scope>NUCLEOTIDE SEQUENCE [LARGE SCALE GENOMIC DNA]</scope>
    <source>
        <strain evidence="2">Emoy2</strain>
    </source>
</reference>
<dbReference type="EnsemblProtists" id="HpaT814438">
    <property type="protein sequence ID" value="HpaP814438"/>
    <property type="gene ID" value="HpaG814438"/>
</dbReference>
<dbReference type="Proteomes" id="UP000011713">
    <property type="component" value="Unassembled WGS sequence"/>
</dbReference>
<sequence length="118" mass="13301">MWSLRHAIHKPILVGPFHPRALTAAAIAQGKVPIKNLFVTSTETTKKTAPVLIGLASTLEQKFAKVGYFRPIQPGVPDYHVEIMREQLGLHVENVNQLMTWWKRFSIDTNKVEKGTTL</sequence>
<dbReference type="VEuPathDB" id="FungiDB:HpaG814438"/>
<dbReference type="eggNOG" id="ENOG502QW25">
    <property type="taxonomic scope" value="Eukaryota"/>
</dbReference>
<dbReference type="EMBL" id="JH599865">
    <property type="status" value="NOT_ANNOTATED_CDS"/>
    <property type="molecule type" value="Genomic_DNA"/>
</dbReference>
<dbReference type="HOGENOM" id="CLU_2077611_0_0_1"/>
<name>M4C5R1_HYAAE</name>
<protein>
    <submittedName>
        <fullName evidence="1">Uncharacterized protein</fullName>
    </submittedName>
</protein>
<dbReference type="InParanoid" id="M4C5R1"/>
<proteinExistence type="predicted"/>
<evidence type="ECO:0000313" key="2">
    <source>
        <dbReference type="Proteomes" id="UP000011713"/>
    </source>
</evidence>
<accession>M4C5R1</accession>
<keyword evidence="2" id="KW-1185">Reference proteome</keyword>
<reference evidence="1" key="2">
    <citation type="submission" date="2015-06" db="UniProtKB">
        <authorList>
            <consortium name="EnsemblProtists"/>
        </authorList>
    </citation>
    <scope>IDENTIFICATION</scope>
    <source>
        <strain evidence="1">Emoy2</strain>
    </source>
</reference>
<dbReference type="STRING" id="559515.M4C5R1"/>
<evidence type="ECO:0000313" key="1">
    <source>
        <dbReference type="EnsemblProtists" id="HpaP814438"/>
    </source>
</evidence>
<organism evidence="1 2">
    <name type="scientific">Hyaloperonospora arabidopsidis (strain Emoy2)</name>
    <name type="common">Downy mildew agent</name>
    <name type="synonym">Peronospora arabidopsidis</name>
    <dbReference type="NCBI Taxonomy" id="559515"/>
    <lineage>
        <taxon>Eukaryota</taxon>
        <taxon>Sar</taxon>
        <taxon>Stramenopiles</taxon>
        <taxon>Oomycota</taxon>
        <taxon>Peronosporomycetes</taxon>
        <taxon>Peronosporales</taxon>
        <taxon>Peronosporaceae</taxon>
        <taxon>Hyaloperonospora</taxon>
    </lineage>
</organism>